<dbReference type="SUPFAM" id="SSF48403">
    <property type="entry name" value="Ankyrin repeat"/>
    <property type="match status" value="1"/>
</dbReference>
<feature type="domain" description="Peptidase S1" evidence="6">
    <location>
        <begin position="867"/>
        <end position="1135"/>
    </location>
</feature>
<evidence type="ECO:0000313" key="8">
    <source>
        <dbReference type="EMBL" id="CAD7272846.1"/>
    </source>
</evidence>
<dbReference type="PROSITE" id="PS00134">
    <property type="entry name" value="TRYPSIN_HIS"/>
    <property type="match status" value="1"/>
</dbReference>
<dbReference type="PROSITE" id="PS50297">
    <property type="entry name" value="ANK_REP_REGION"/>
    <property type="match status" value="1"/>
</dbReference>
<comment type="similarity">
    <text evidence="2">Belongs to the peptidase S1 family. CLIP subfamily.</text>
</comment>
<dbReference type="Gene3D" id="2.10.70.10">
    <property type="entry name" value="Complement Module, domain 1"/>
    <property type="match status" value="1"/>
</dbReference>
<dbReference type="Gene3D" id="2.40.10.10">
    <property type="entry name" value="Trypsin-like serine proteases"/>
    <property type="match status" value="2"/>
</dbReference>
<dbReference type="Pfam" id="PF00089">
    <property type="entry name" value="Trypsin"/>
    <property type="match status" value="2"/>
</dbReference>
<dbReference type="PANTHER" id="PTHR24256">
    <property type="entry name" value="TRYPTASE-RELATED"/>
    <property type="match status" value="1"/>
</dbReference>
<keyword evidence="9" id="KW-1185">Reference proteome</keyword>
<dbReference type="CDD" id="cd00190">
    <property type="entry name" value="Tryp_SPc"/>
    <property type="match status" value="1"/>
</dbReference>
<feature type="signal peptide" evidence="5">
    <location>
        <begin position="1"/>
        <end position="28"/>
    </location>
</feature>
<dbReference type="SUPFAM" id="SSF50494">
    <property type="entry name" value="Trypsin-like serine proteases"/>
    <property type="match status" value="2"/>
</dbReference>
<dbReference type="PRINTS" id="PR00722">
    <property type="entry name" value="CHYMOTRYPSIN"/>
</dbReference>
<dbReference type="EMBL" id="OA882106">
    <property type="protein sequence ID" value="CAD7272846.1"/>
    <property type="molecule type" value="Genomic_DNA"/>
</dbReference>
<dbReference type="InterPro" id="IPR018114">
    <property type="entry name" value="TRYPSIN_HIS"/>
</dbReference>
<dbReference type="InterPro" id="IPR009003">
    <property type="entry name" value="Peptidase_S1_PA"/>
</dbReference>
<dbReference type="PROSITE" id="PS50088">
    <property type="entry name" value="ANK_REPEAT"/>
    <property type="match status" value="2"/>
</dbReference>
<evidence type="ECO:0000256" key="2">
    <source>
        <dbReference type="ARBA" id="ARBA00024195"/>
    </source>
</evidence>
<dbReference type="InterPro" id="IPR036770">
    <property type="entry name" value="Ankyrin_rpt-contain_sf"/>
</dbReference>
<dbReference type="GO" id="GO:0004252">
    <property type="term" value="F:serine-type endopeptidase activity"/>
    <property type="evidence" value="ECO:0007669"/>
    <property type="project" value="InterPro"/>
</dbReference>
<evidence type="ECO:0000313" key="9">
    <source>
        <dbReference type="Proteomes" id="UP000678499"/>
    </source>
</evidence>
<dbReference type="InterPro" id="IPR001314">
    <property type="entry name" value="Peptidase_S1A"/>
</dbReference>
<keyword evidence="1 4" id="KW-1015">Disulfide bond</keyword>
<dbReference type="InterPro" id="IPR002110">
    <property type="entry name" value="Ankyrin_rpt"/>
</dbReference>
<reference evidence="8" key="1">
    <citation type="submission" date="2020-11" db="EMBL/GenBank/DDBJ databases">
        <authorList>
            <person name="Tran Van P."/>
        </authorList>
    </citation>
    <scope>NUCLEOTIDE SEQUENCE</scope>
</reference>
<dbReference type="GO" id="GO:0006508">
    <property type="term" value="P:proteolysis"/>
    <property type="evidence" value="ECO:0007669"/>
    <property type="project" value="InterPro"/>
</dbReference>
<dbReference type="SMART" id="SM00248">
    <property type="entry name" value="ANK"/>
    <property type="match status" value="7"/>
</dbReference>
<feature type="disulfide bond" evidence="4">
    <location>
        <begin position="829"/>
        <end position="856"/>
    </location>
</feature>
<dbReference type="Gene3D" id="1.25.40.20">
    <property type="entry name" value="Ankyrin repeat-containing domain"/>
    <property type="match status" value="2"/>
</dbReference>
<dbReference type="PROSITE" id="PS50240">
    <property type="entry name" value="TRYPSIN_DOM"/>
    <property type="match status" value="1"/>
</dbReference>
<dbReference type="InterPro" id="IPR001254">
    <property type="entry name" value="Trypsin_dom"/>
</dbReference>
<evidence type="ECO:0000259" key="7">
    <source>
        <dbReference type="PROSITE" id="PS50923"/>
    </source>
</evidence>
<protein>
    <submittedName>
        <fullName evidence="8">Uncharacterized protein</fullName>
    </submittedName>
</protein>
<dbReference type="InterPro" id="IPR043504">
    <property type="entry name" value="Peptidase_S1_PA_chymotrypsin"/>
</dbReference>
<keyword evidence="4" id="KW-0768">Sushi</keyword>
<feature type="repeat" description="ANK" evidence="3">
    <location>
        <begin position="146"/>
        <end position="172"/>
    </location>
</feature>
<sequence length="1136" mass="123847">MMDSAYSFRQFLAFGLFVFLIIGGRCQTETPESQASVLKAFLADGEIDKFVEYISANSVDLAVIKDENRRSFLHWFADIPENISPEHGQILRKFLANVSSSSNVNVNEPDIDGNTALHAAILNKKNNYVVLLLALFGANPIAANKNGSTPLHLAVNSGDVALVNKFLNTVSDAASPVRVLYASDAQSKTALHMAVEKDLFAMVPALCQPLNEKQKETYIHHRPFGNPSAFQSAISLLRERILHFFIVNTKTVVLLQRRSLEGSTALQASLQFKSTKITIVLLERFAGDVAQLYYEDLYGNNILHYAAKYGRADVFMAVLERTPPGDKQQYLRSMSAAQHWTPLHFAAAHARENVVQLIVSQITEGIDSIDKSGLTPLMVAAGVCYQFENGNLPVLTILVASGASRDLRNTHDQNAKGMCVAQEHLTCKCDILSPSAVTPTKTSACVAEINKVYGQSPGSSVKETSREPGELFTFNVPLSTVPLSLNTELEESKADPNRTPRFNHVCGRLKNKTPCFHVEILNNGRFIGSGAIVDEDFVSASASIFQSSSAIAVSPNGIAVKLTTGSRRSLRVSRIFWNPGSRQNALGEDVALLHLAGNFDFVADEACPICLPTSSFDSRCFQSLSGNCFVIGSKQGNPKRAPNGPWLLYTAPPAQAVQECANIWNGNRTLPSSAFCVQNADGWCTSTSASFVCVHNDVVRLFGHQTLPRDLKSVQDCPRYNAQSIMSLLSPDRTRAFYRATFGAVPLQQSSVLTSEGEGFKPGVCEEKTDTFLEISAMSCPGSSSNLDSETVIKERPSGSKTRVTSKIDKACVGQDGRFLPGTEVHYNCSVTYYKLVGPQKLKCGSRGWLGKLPSCQLICGRVHGTVLNGSPANKTDMPWAVGLFNEKKQLFESQVDSEPVRIFCGGSLISTNFVLTAAHCLQPRPAKLVFYEPEDIFVLVGLRNNYDPREVAVAPKEQVAEIIIHGSYEAWELQNDVALLRLESHVKLNERTQVICLPPPNVFAAEDFELAKVAAWGSTGFDSKGKQSLMIGNISLRKCSGNESVLCSGHITDIPGEPLALLCRGDSGSPVMVETSLNPGAGDRKFYQVGIVSGKRSRTTCEDIVAAGVDHVENRDVRIMDVASYVDWISEKMAS</sequence>
<comment type="caution">
    <text evidence="4">Lacks conserved residue(s) required for the propagation of feature annotation.</text>
</comment>
<organism evidence="8">
    <name type="scientific">Notodromas monacha</name>
    <dbReference type="NCBI Taxonomy" id="399045"/>
    <lineage>
        <taxon>Eukaryota</taxon>
        <taxon>Metazoa</taxon>
        <taxon>Ecdysozoa</taxon>
        <taxon>Arthropoda</taxon>
        <taxon>Crustacea</taxon>
        <taxon>Oligostraca</taxon>
        <taxon>Ostracoda</taxon>
        <taxon>Podocopa</taxon>
        <taxon>Podocopida</taxon>
        <taxon>Cypridocopina</taxon>
        <taxon>Cypridoidea</taxon>
        <taxon>Cyprididae</taxon>
        <taxon>Notodromas</taxon>
    </lineage>
</organism>
<dbReference type="CDD" id="cd00033">
    <property type="entry name" value="CCP"/>
    <property type="match status" value="1"/>
</dbReference>
<feature type="domain" description="Sushi" evidence="7">
    <location>
        <begin position="778"/>
        <end position="858"/>
    </location>
</feature>
<dbReference type="PROSITE" id="PS50923">
    <property type="entry name" value="SUSHI"/>
    <property type="match status" value="1"/>
</dbReference>
<feature type="chain" id="PRO_5036210637" evidence="5">
    <location>
        <begin position="29"/>
        <end position="1136"/>
    </location>
</feature>
<dbReference type="EMBL" id="CAJPEX010000069">
    <property type="protein sequence ID" value="CAG0912998.1"/>
    <property type="molecule type" value="Genomic_DNA"/>
</dbReference>
<dbReference type="OrthoDB" id="6239120at2759"/>
<dbReference type="InterPro" id="IPR051487">
    <property type="entry name" value="Ser/Thr_Proteases_Immune/Dev"/>
</dbReference>
<keyword evidence="5" id="KW-0732">Signal</keyword>
<evidence type="ECO:0000256" key="3">
    <source>
        <dbReference type="PROSITE-ProRule" id="PRU00023"/>
    </source>
</evidence>
<feature type="repeat" description="ANK" evidence="3">
    <location>
        <begin position="112"/>
        <end position="145"/>
    </location>
</feature>
<evidence type="ECO:0000259" key="6">
    <source>
        <dbReference type="PROSITE" id="PS50240"/>
    </source>
</evidence>
<evidence type="ECO:0000256" key="1">
    <source>
        <dbReference type="ARBA" id="ARBA00023157"/>
    </source>
</evidence>
<dbReference type="Pfam" id="PF00023">
    <property type="entry name" value="Ank"/>
    <property type="match status" value="1"/>
</dbReference>
<dbReference type="Pfam" id="PF12796">
    <property type="entry name" value="Ank_2"/>
    <property type="match status" value="1"/>
</dbReference>
<evidence type="ECO:0000256" key="4">
    <source>
        <dbReference type="PROSITE-ProRule" id="PRU00302"/>
    </source>
</evidence>
<dbReference type="InterPro" id="IPR000436">
    <property type="entry name" value="Sushi_SCR_CCP_dom"/>
</dbReference>
<gene>
    <name evidence="8" type="ORF">NMOB1V02_LOCUS763</name>
</gene>
<proteinExistence type="inferred from homology"/>
<evidence type="ECO:0000256" key="5">
    <source>
        <dbReference type="SAM" id="SignalP"/>
    </source>
</evidence>
<dbReference type="AlphaFoldDB" id="A0A7R9G9K5"/>
<accession>A0A7R9G9K5</accession>
<keyword evidence="3" id="KW-0040">ANK repeat</keyword>
<name>A0A7R9G9K5_9CRUS</name>
<dbReference type="SMART" id="SM00020">
    <property type="entry name" value="Tryp_SPc"/>
    <property type="match status" value="1"/>
</dbReference>
<dbReference type="Proteomes" id="UP000678499">
    <property type="component" value="Unassembled WGS sequence"/>
</dbReference>